<dbReference type="Gene3D" id="2.40.320.10">
    <property type="entry name" value="Hypothetical Protein Pfu-838710-001"/>
    <property type="match status" value="1"/>
</dbReference>
<evidence type="ECO:0000259" key="1">
    <source>
        <dbReference type="PROSITE" id="PS51707"/>
    </source>
</evidence>
<evidence type="ECO:0000313" key="3">
    <source>
        <dbReference type="EMBL" id="MDQ0465627.1"/>
    </source>
</evidence>
<sequence>MPAADQEIELKFVLPDGQAEAVWQAIGGGDAKLTAMTGVYFDTAKRRLSRSGVALRVREKRGIFVQAVKLGRGVSRGEWETAIPTAAPDRKALAGTPAAALLPKSADLVPIFSVRVQRRTIELDEGQSRIEACLDLGEIRSGGKSTPVCEIELELLRGEVADLFALARRLMADAPLTLSFASKAARGYALADGAADRPAELNGDMTAAQGLQALGLAALETLTEAIAAFRARPGPEPVHAIRVALRRLRGAIASFKAVCDDDGRAGVKEELAWLAGELDAARDLDVLLADTLPAQTIEPEALQALTDRVMVARGEAYEAAEHALEGLRTRALLLNTLQWLSFGSWTEQPSPPLKRFAAKRLEAWRRRMRNRGRRLAELTPEERHELRIDGKKLRYDAEALQGLFDRPKRAGKLIKALKGLQDELGALNDAKAGAERLQALAERETGTVRETALAVAAALKALDDGGDKAAHKAWKRFDEAKVFWS</sequence>
<protein>
    <submittedName>
        <fullName evidence="3">Inorganic triphosphatase YgiF</fullName>
    </submittedName>
</protein>
<dbReference type="CDD" id="cd07756">
    <property type="entry name" value="CYTH-like_Pase_CHAD"/>
    <property type="match status" value="1"/>
</dbReference>
<dbReference type="SMART" id="SM00880">
    <property type="entry name" value="CHAD"/>
    <property type="match status" value="1"/>
</dbReference>
<proteinExistence type="predicted"/>
<dbReference type="SMART" id="SM01118">
    <property type="entry name" value="CYTH"/>
    <property type="match status" value="1"/>
</dbReference>
<dbReference type="SUPFAM" id="SSF55154">
    <property type="entry name" value="CYTH-like phosphatases"/>
    <property type="match status" value="1"/>
</dbReference>
<keyword evidence="4" id="KW-1185">Reference proteome</keyword>
<dbReference type="Pfam" id="PF01928">
    <property type="entry name" value="CYTH"/>
    <property type="match status" value="1"/>
</dbReference>
<dbReference type="EMBL" id="JAUSVS010000007">
    <property type="protein sequence ID" value="MDQ0465627.1"/>
    <property type="molecule type" value="Genomic_DNA"/>
</dbReference>
<organism evidence="3 4">
    <name type="scientific">Caulobacter ginsengisoli</name>
    <dbReference type="NCBI Taxonomy" id="400775"/>
    <lineage>
        <taxon>Bacteria</taxon>
        <taxon>Pseudomonadati</taxon>
        <taxon>Pseudomonadota</taxon>
        <taxon>Alphaproteobacteria</taxon>
        <taxon>Caulobacterales</taxon>
        <taxon>Caulobacteraceae</taxon>
        <taxon>Caulobacter</taxon>
    </lineage>
</organism>
<evidence type="ECO:0000259" key="2">
    <source>
        <dbReference type="PROSITE" id="PS51708"/>
    </source>
</evidence>
<dbReference type="InterPro" id="IPR007899">
    <property type="entry name" value="CHAD_dom"/>
</dbReference>
<dbReference type="PROSITE" id="PS51708">
    <property type="entry name" value="CHAD"/>
    <property type="match status" value="1"/>
</dbReference>
<name>A0ABU0IUE4_9CAUL</name>
<dbReference type="InterPro" id="IPR038186">
    <property type="entry name" value="CHAD_dom_sf"/>
</dbReference>
<dbReference type="InterPro" id="IPR023577">
    <property type="entry name" value="CYTH_domain"/>
</dbReference>
<feature type="domain" description="CYTH" evidence="1">
    <location>
        <begin position="5"/>
        <end position="194"/>
    </location>
</feature>
<comment type="caution">
    <text evidence="3">The sequence shown here is derived from an EMBL/GenBank/DDBJ whole genome shotgun (WGS) entry which is preliminary data.</text>
</comment>
<evidence type="ECO:0000313" key="4">
    <source>
        <dbReference type="Proteomes" id="UP001228905"/>
    </source>
</evidence>
<feature type="domain" description="CHAD" evidence="2">
    <location>
        <begin position="204"/>
        <end position="475"/>
    </location>
</feature>
<dbReference type="Gene3D" id="1.40.20.10">
    <property type="entry name" value="CHAD domain"/>
    <property type="match status" value="1"/>
</dbReference>
<dbReference type="PROSITE" id="PS51707">
    <property type="entry name" value="CYTH"/>
    <property type="match status" value="1"/>
</dbReference>
<dbReference type="RefSeq" id="WP_307351112.1">
    <property type="nucleotide sequence ID" value="NZ_JAUSVS010000007.1"/>
</dbReference>
<gene>
    <name evidence="3" type="ORF">QO010_003416</name>
</gene>
<accession>A0ABU0IUE4</accession>
<dbReference type="Proteomes" id="UP001228905">
    <property type="component" value="Unassembled WGS sequence"/>
</dbReference>
<dbReference type="Pfam" id="PF05235">
    <property type="entry name" value="CHAD"/>
    <property type="match status" value="1"/>
</dbReference>
<dbReference type="InterPro" id="IPR039013">
    <property type="entry name" value="YgiF"/>
</dbReference>
<reference evidence="3 4" key="1">
    <citation type="submission" date="2023-07" db="EMBL/GenBank/DDBJ databases">
        <title>Genomic Encyclopedia of Type Strains, Phase IV (KMG-IV): sequencing the most valuable type-strain genomes for metagenomic binning, comparative biology and taxonomic classification.</title>
        <authorList>
            <person name="Goeker M."/>
        </authorList>
    </citation>
    <scope>NUCLEOTIDE SEQUENCE [LARGE SCALE GENOMIC DNA]</scope>
    <source>
        <strain evidence="3 4">DSM 18695</strain>
    </source>
</reference>
<dbReference type="PANTHER" id="PTHR39569:SF1">
    <property type="entry name" value="INORGANIC TRIPHOSPHATASE"/>
    <property type="match status" value="1"/>
</dbReference>
<dbReference type="InterPro" id="IPR033469">
    <property type="entry name" value="CYTH-like_dom_sf"/>
</dbReference>
<dbReference type="PANTHER" id="PTHR39569">
    <property type="entry name" value="INORGANIC TRIPHOSPHATASE"/>
    <property type="match status" value="1"/>
</dbReference>